<evidence type="ECO:0000256" key="1">
    <source>
        <dbReference type="SAM" id="MobiDB-lite"/>
    </source>
</evidence>
<comment type="caution">
    <text evidence="2">The sequence shown here is derived from an EMBL/GenBank/DDBJ whole genome shotgun (WGS) entry which is preliminary data.</text>
</comment>
<protein>
    <submittedName>
        <fullName evidence="2">Uncharacterized protein</fullName>
    </submittedName>
</protein>
<feature type="region of interest" description="Disordered" evidence="1">
    <location>
        <begin position="1"/>
        <end position="21"/>
    </location>
</feature>
<keyword evidence="3" id="KW-1185">Reference proteome</keyword>
<feature type="compositionally biased region" description="Basic and acidic residues" evidence="1">
    <location>
        <begin position="10"/>
        <end position="21"/>
    </location>
</feature>
<proteinExistence type="predicted"/>
<reference evidence="2 3" key="1">
    <citation type="submission" date="2018-02" db="EMBL/GenBank/DDBJ databases">
        <title>Draft genome of wild Prunus yedoensis var. nudiflora.</title>
        <authorList>
            <person name="Baek S."/>
            <person name="Kim J.-H."/>
            <person name="Choi K."/>
            <person name="Kim G.-B."/>
            <person name="Cho A."/>
            <person name="Jang H."/>
            <person name="Shin C.-H."/>
            <person name="Yu H.-J."/>
            <person name="Mun J.-H."/>
        </authorList>
    </citation>
    <scope>NUCLEOTIDE SEQUENCE [LARGE SCALE GENOMIC DNA]</scope>
    <source>
        <strain evidence="3">cv. Jeju island</strain>
        <tissue evidence="2">Leaf</tissue>
    </source>
</reference>
<accession>A0A314YIB6</accession>
<gene>
    <name evidence="2" type="ORF">Pyn_27650</name>
</gene>
<dbReference type="Proteomes" id="UP000250321">
    <property type="component" value="Unassembled WGS sequence"/>
</dbReference>
<evidence type="ECO:0000313" key="2">
    <source>
        <dbReference type="EMBL" id="PQQ04901.1"/>
    </source>
</evidence>
<evidence type="ECO:0000313" key="3">
    <source>
        <dbReference type="Proteomes" id="UP000250321"/>
    </source>
</evidence>
<name>A0A314YIB6_PRUYE</name>
<organism evidence="2 3">
    <name type="scientific">Prunus yedoensis var. nudiflora</name>
    <dbReference type="NCBI Taxonomy" id="2094558"/>
    <lineage>
        <taxon>Eukaryota</taxon>
        <taxon>Viridiplantae</taxon>
        <taxon>Streptophyta</taxon>
        <taxon>Embryophyta</taxon>
        <taxon>Tracheophyta</taxon>
        <taxon>Spermatophyta</taxon>
        <taxon>Magnoliopsida</taxon>
        <taxon>eudicotyledons</taxon>
        <taxon>Gunneridae</taxon>
        <taxon>Pentapetalae</taxon>
        <taxon>rosids</taxon>
        <taxon>fabids</taxon>
        <taxon>Rosales</taxon>
        <taxon>Rosaceae</taxon>
        <taxon>Amygdaloideae</taxon>
        <taxon>Amygdaleae</taxon>
        <taxon>Prunus</taxon>
    </lineage>
</organism>
<dbReference type="EMBL" id="PJQY01001179">
    <property type="protein sequence ID" value="PQQ04901.1"/>
    <property type="molecule type" value="Genomic_DNA"/>
</dbReference>
<dbReference type="AlphaFoldDB" id="A0A314YIB6"/>
<sequence>MSQIDLISTHSRETTDTEKIRPIESERLGRHFLPLVIGQVIGWGPCCGGNWSRENRDCPYFEFNM</sequence>